<evidence type="ECO:0000313" key="2">
    <source>
        <dbReference type="Proteomes" id="UP000478052"/>
    </source>
</evidence>
<dbReference type="InterPro" id="IPR052958">
    <property type="entry name" value="IFN-induced_PKR_regulator"/>
</dbReference>
<proteinExistence type="predicted"/>
<dbReference type="PANTHER" id="PTHR46289">
    <property type="entry name" value="52 KDA REPRESSOR OF THE INHIBITOR OF THE PROTEIN KINASE-LIKE PROTEIN-RELATED"/>
    <property type="match status" value="1"/>
</dbReference>
<dbReference type="OrthoDB" id="6621209at2759"/>
<keyword evidence="2" id="KW-1185">Reference proteome</keyword>
<comment type="caution">
    <text evidence="1">The sequence shown here is derived from an EMBL/GenBank/DDBJ whole genome shotgun (WGS) entry which is preliminary data.</text>
</comment>
<accession>A0A6G0VHN6</accession>
<reference evidence="1 2" key="1">
    <citation type="submission" date="2019-08" db="EMBL/GenBank/DDBJ databases">
        <title>Whole genome of Aphis craccivora.</title>
        <authorList>
            <person name="Voronova N.V."/>
            <person name="Shulinski R.S."/>
            <person name="Bandarenka Y.V."/>
            <person name="Zhorov D.G."/>
            <person name="Warner D."/>
        </authorList>
    </citation>
    <scope>NUCLEOTIDE SEQUENCE [LARGE SCALE GENOMIC DNA]</scope>
    <source>
        <strain evidence="1">180601</strain>
        <tissue evidence="1">Whole Body</tissue>
    </source>
</reference>
<dbReference type="EMBL" id="VUJU01017705">
    <property type="protein sequence ID" value="KAF0682195.1"/>
    <property type="molecule type" value="Genomic_DNA"/>
</dbReference>
<name>A0A6G0VHN6_APHCR</name>
<sequence>KKDIFNDKTKIECKILNVVNQFGDVVSNYLKVSRDVFEKRITGELTLWHEYWLNEKQLPISNIDALKRCDYEFFPEINILLNILVPLLATTVPAERNFSSLRRIKTWTRTRISEDRLNGLAWNAHRDVFVVGNVFESVNIDSYVRIIFFENVKPDVVLWRT</sequence>
<dbReference type="PANTHER" id="PTHR46289:SF14">
    <property type="entry name" value="DUF4371 DOMAIN-CONTAINING PROTEIN"/>
    <property type="match status" value="1"/>
</dbReference>
<protein>
    <submittedName>
        <fullName evidence="1">Protein FAM200B-like</fullName>
    </submittedName>
</protein>
<gene>
    <name evidence="1" type="ORF">FWK35_00038293</name>
</gene>
<dbReference type="AlphaFoldDB" id="A0A6G0VHN6"/>
<dbReference type="Proteomes" id="UP000478052">
    <property type="component" value="Unassembled WGS sequence"/>
</dbReference>
<feature type="non-terminal residue" evidence="1">
    <location>
        <position position="1"/>
    </location>
</feature>
<organism evidence="1 2">
    <name type="scientific">Aphis craccivora</name>
    <name type="common">Cowpea aphid</name>
    <dbReference type="NCBI Taxonomy" id="307492"/>
    <lineage>
        <taxon>Eukaryota</taxon>
        <taxon>Metazoa</taxon>
        <taxon>Ecdysozoa</taxon>
        <taxon>Arthropoda</taxon>
        <taxon>Hexapoda</taxon>
        <taxon>Insecta</taxon>
        <taxon>Pterygota</taxon>
        <taxon>Neoptera</taxon>
        <taxon>Paraneoptera</taxon>
        <taxon>Hemiptera</taxon>
        <taxon>Sternorrhyncha</taxon>
        <taxon>Aphidomorpha</taxon>
        <taxon>Aphidoidea</taxon>
        <taxon>Aphididae</taxon>
        <taxon>Aphidini</taxon>
        <taxon>Aphis</taxon>
        <taxon>Aphis</taxon>
    </lineage>
</organism>
<evidence type="ECO:0000313" key="1">
    <source>
        <dbReference type="EMBL" id="KAF0682195.1"/>
    </source>
</evidence>